<dbReference type="AlphaFoldDB" id="A0A1V1NXF7"/>
<evidence type="ECO:0000313" key="1">
    <source>
        <dbReference type="EMBL" id="ETR67186.1"/>
    </source>
</evidence>
<name>A0A1V1NXF7_9BACT</name>
<dbReference type="EMBL" id="ATBP01001516">
    <property type="protein sequence ID" value="ETR67186.1"/>
    <property type="molecule type" value="Genomic_DNA"/>
</dbReference>
<evidence type="ECO:0000313" key="2">
    <source>
        <dbReference type="Proteomes" id="UP000189670"/>
    </source>
</evidence>
<comment type="caution">
    <text evidence="1">The sequence shown here is derived from an EMBL/GenBank/DDBJ whole genome shotgun (WGS) entry which is preliminary data.</text>
</comment>
<reference evidence="2" key="1">
    <citation type="submission" date="2012-11" db="EMBL/GenBank/DDBJ databases">
        <authorList>
            <person name="Lucero-Rivera Y.E."/>
            <person name="Tovar-Ramirez D."/>
        </authorList>
    </citation>
    <scope>NUCLEOTIDE SEQUENCE [LARGE SCALE GENOMIC DNA]</scope>
    <source>
        <strain evidence="2">Araruama</strain>
    </source>
</reference>
<gene>
    <name evidence="1" type="ORF">OMM_11862</name>
</gene>
<sequence length="115" mass="12838">MNVQPVCDMPTFIHGPNPTVNGPGTYTVSDWATIIPGPFEDSFMNIKTLCDDDRIDVTLFPNGTLIFTIPSNTYGDFKVSTIIQYRSPCDGANNHGLTTQVFTYQLFHTLRINSF</sequence>
<proteinExistence type="predicted"/>
<organism evidence="1 2">
    <name type="scientific">Candidatus Magnetoglobus multicellularis str. Araruama</name>
    <dbReference type="NCBI Taxonomy" id="890399"/>
    <lineage>
        <taxon>Bacteria</taxon>
        <taxon>Pseudomonadati</taxon>
        <taxon>Thermodesulfobacteriota</taxon>
        <taxon>Desulfobacteria</taxon>
        <taxon>Desulfobacterales</taxon>
        <taxon>Desulfobacteraceae</taxon>
        <taxon>Candidatus Magnetoglobus</taxon>
    </lineage>
</organism>
<dbReference type="Proteomes" id="UP000189670">
    <property type="component" value="Unassembled WGS sequence"/>
</dbReference>
<protein>
    <submittedName>
        <fullName evidence="1">Uncharacterized protein</fullName>
    </submittedName>
</protein>
<accession>A0A1V1NXF7</accession>